<keyword evidence="3 4" id="KW-0175">Coiled coil</keyword>
<evidence type="ECO:0000259" key="5">
    <source>
        <dbReference type="Pfam" id="PF00038"/>
    </source>
</evidence>
<dbReference type="GO" id="GO:0045095">
    <property type="term" value="C:keratin filament"/>
    <property type="evidence" value="ECO:0007669"/>
    <property type="project" value="TreeGrafter"/>
</dbReference>
<evidence type="ECO:0000256" key="4">
    <source>
        <dbReference type="SAM" id="Coils"/>
    </source>
</evidence>
<dbReference type="InterPro" id="IPR039008">
    <property type="entry name" value="IF_rod_dom"/>
</dbReference>
<feature type="domain" description="IF rod" evidence="5">
    <location>
        <begin position="8"/>
        <end position="120"/>
    </location>
</feature>
<sequence>MFPLPEVKVDRRVKVQALQRESEFLQVFYVAGLAQVQQTVRDTNVVLSMDNNWHLDLDSILSEVKAPYQEISQRSEAESQELRVTAGRKGGDLKVTEVEVSELNEGIERLRAEIANLKDQVGNPLDRGSLWGLQLG</sequence>
<evidence type="ECO:0000313" key="6">
    <source>
        <dbReference type="EMBL" id="KAF6339788.1"/>
    </source>
</evidence>
<keyword evidence="1" id="KW-0416">Keratin</keyword>
<dbReference type="PANTHER" id="PTHR45616:SF33">
    <property type="entry name" value="KERATIN, TYPE II CYTOSKELETAL 1"/>
    <property type="match status" value="1"/>
</dbReference>
<evidence type="ECO:0000256" key="1">
    <source>
        <dbReference type="ARBA" id="ARBA00022744"/>
    </source>
</evidence>
<dbReference type="Pfam" id="PF00038">
    <property type="entry name" value="Filament"/>
    <property type="match status" value="1"/>
</dbReference>
<comment type="caution">
    <text evidence="6">The sequence shown here is derived from an EMBL/GenBank/DDBJ whole genome shotgun (WGS) entry which is preliminary data.</text>
</comment>
<dbReference type="AlphaFoldDB" id="A0A7J7WR81"/>
<dbReference type="GO" id="GO:0030280">
    <property type="term" value="F:structural constituent of skin epidermis"/>
    <property type="evidence" value="ECO:0007669"/>
    <property type="project" value="TreeGrafter"/>
</dbReference>
<protein>
    <recommendedName>
        <fullName evidence="5">IF rod domain-containing protein</fullName>
    </recommendedName>
</protein>
<keyword evidence="2" id="KW-0403">Intermediate filament</keyword>
<evidence type="ECO:0000256" key="3">
    <source>
        <dbReference type="ARBA" id="ARBA00023054"/>
    </source>
</evidence>
<evidence type="ECO:0000313" key="7">
    <source>
        <dbReference type="Proteomes" id="UP000585614"/>
    </source>
</evidence>
<gene>
    <name evidence="6" type="ORF">mRhiFer1_008060</name>
</gene>
<dbReference type="PANTHER" id="PTHR45616">
    <property type="entry name" value="GATA-TYPE DOMAIN-CONTAINING PROTEIN"/>
    <property type="match status" value="1"/>
</dbReference>
<name>A0A7J7WR81_RHIFE</name>
<dbReference type="GO" id="GO:0045109">
    <property type="term" value="P:intermediate filament organization"/>
    <property type="evidence" value="ECO:0007669"/>
    <property type="project" value="TreeGrafter"/>
</dbReference>
<organism evidence="6 7">
    <name type="scientific">Rhinolophus ferrumequinum</name>
    <name type="common">Greater horseshoe bat</name>
    <dbReference type="NCBI Taxonomy" id="59479"/>
    <lineage>
        <taxon>Eukaryota</taxon>
        <taxon>Metazoa</taxon>
        <taxon>Chordata</taxon>
        <taxon>Craniata</taxon>
        <taxon>Vertebrata</taxon>
        <taxon>Euteleostomi</taxon>
        <taxon>Mammalia</taxon>
        <taxon>Eutheria</taxon>
        <taxon>Laurasiatheria</taxon>
        <taxon>Chiroptera</taxon>
        <taxon>Yinpterochiroptera</taxon>
        <taxon>Rhinolophoidea</taxon>
        <taxon>Rhinolophidae</taxon>
        <taxon>Rhinolophinae</taxon>
        <taxon>Rhinolophus</taxon>
    </lineage>
</organism>
<dbReference type="GO" id="GO:0031424">
    <property type="term" value="P:keratinization"/>
    <property type="evidence" value="ECO:0007669"/>
    <property type="project" value="TreeGrafter"/>
</dbReference>
<dbReference type="EMBL" id="JACAGC010000010">
    <property type="protein sequence ID" value="KAF6339788.1"/>
    <property type="molecule type" value="Genomic_DNA"/>
</dbReference>
<reference evidence="6 7" key="1">
    <citation type="journal article" date="2020" name="Nature">
        <title>Six reference-quality genomes reveal evolution of bat adaptations.</title>
        <authorList>
            <person name="Jebb D."/>
            <person name="Huang Z."/>
            <person name="Pippel M."/>
            <person name="Hughes G.M."/>
            <person name="Lavrichenko K."/>
            <person name="Devanna P."/>
            <person name="Winkler S."/>
            <person name="Jermiin L.S."/>
            <person name="Skirmuntt E.C."/>
            <person name="Katzourakis A."/>
            <person name="Burkitt-Gray L."/>
            <person name="Ray D.A."/>
            <person name="Sullivan K.A.M."/>
            <person name="Roscito J.G."/>
            <person name="Kirilenko B.M."/>
            <person name="Davalos L.M."/>
            <person name="Corthals A.P."/>
            <person name="Power M.L."/>
            <person name="Jones G."/>
            <person name="Ransome R.D."/>
            <person name="Dechmann D.K.N."/>
            <person name="Locatelli A.G."/>
            <person name="Puechmaille S.J."/>
            <person name="Fedrigo O."/>
            <person name="Jarvis E.D."/>
            <person name="Hiller M."/>
            <person name="Vernes S.C."/>
            <person name="Myers E.W."/>
            <person name="Teeling E.C."/>
        </authorList>
    </citation>
    <scope>NUCLEOTIDE SEQUENCE [LARGE SCALE GENOMIC DNA]</scope>
    <source>
        <strain evidence="6">MRhiFer1</strain>
        <tissue evidence="6">Lung</tissue>
    </source>
</reference>
<evidence type="ECO:0000256" key="2">
    <source>
        <dbReference type="ARBA" id="ARBA00022754"/>
    </source>
</evidence>
<proteinExistence type="predicted"/>
<accession>A0A7J7WR81</accession>
<dbReference type="Proteomes" id="UP000585614">
    <property type="component" value="Unassembled WGS sequence"/>
</dbReference>
<dbReference type="Gene3D" id="1.20.5.500">
    <property type="entry name" value="Single helix bin"/>
    <property type="match status" value="1"/>
</dbReference>
<dbReference type="GO" id="GO:0005615">
    <property type="term" value="C:extracellular space"/>
    <property type="evidence" value="ECO:0007669"/>
    <property type="project" value="TreeGrafter"/>
</dbReference>
<feature type="coiled-coil region" evidence="4">
    <location>
        <begin position="93"/>
        <end position="120"/>
    </location>
</feature>